<feature type="compositionally biased region" description="Low complexity" evidence="1">
    <location>
        <begin position="37"/>
        <end position="52"/>
    </location>
</feature>
<evidence type="ECO:0000313" key="2">
    <source>
        <dbReference type="EMBL" id="RHZ80589.1"/>
    </source>
</evidence>
<dbReference type="Gene3D" id="3.80.10.10">
    <property type="entry name" value="Ribonuclease Inhibitor"/>
    <property type="match status" value="1"/>
</dbReference>
<keyword evidence="3" id="KW-1185">Reference proteome</keyword>
<reference evidence="2 3" key="1">
    <citation type="submission" date="2018-08" db="EMBL/GenBank/DDBJ databases">
        <title>Genome and evolution of the arbuscular mycorrhizal fungus Diversispora epigaea (formerly Glomus versiforme) and its bacterial endosymbionts.</title>
        <authorList>
            <person name="Sun X."/>
            <person name="Fei Z."/>
            <person name="Harrison M."/>
        </authorList>
    </citation>
    <scope>NUCLEOTIDE SEQUENCE [LARGE SCALE GENOMIC DNA]</scope>
    <source>
        <strain evidence="2 3">IT104</strain>
    </source>
</reference>
<evidence type="ECO:0000313" key="3">
    <source>
        <dbReference type="Proteomes" id="UP000266861"/>
    </source>
</evidence>
<dbReference type="AlphaFoldDB" id="A0A397IX54"/>
<proteinExistence type="predicted"/>
<accession>A0A397IX54</accession>
<protein>
    <recommendedName>
        <fullName evidence="4">F-box domain-containing protein</fullName>
    </recommendedName>
</protein>
<sequence length="436" mass="50565">MLTSSLPSPSTNSTNSLKRFTQGFTQRFTQSENRMLSSSSPSSPSSTHSTNSIASTLPLDILRIIFNYLRKAGKDPEKCDRDTRRYLHSCLLVNAQWCQAAIPILWRNSFYFCRDGNAQLIETYISCFNSSERQTLISAGVILPISRYSRPAFPYAAMLKRLDYDRFCNSVDIWCNKTDQERYNAIVIMMRALFRLFLTRSVILLHLVLGEWIDKTSTDLKYRRIIEDEFKDLLQPVKKLKVQGDFVKDCILKGLRYPCTHLDKLFVYLSNTPQNYSYNEELTSLQELIVSQKRLKSLKLGNINPNLLFPSLITQSKTLTSIHLLGCAFNEEVPWTYLTQCSNLEKLKFRDCTGFSERMIEALISSVFPRLKLLAIVGALVTVGIWDFVDAWIKFGTNVYTLRFRWKYAGQFHNIYRKYFEALRQHADIFQVDSLY</sequence>
<dbReference type="EMBL" id="PQFF01000125">
    <property type="protein sequence ID" value="RHZ80589.1"/>
    <property type="molecule type" value="Genomic_DNA"/>
</dbReference>
<organism evidence="2 3">
    <name type="scientific">Diversispora epigaea</name>
    <dbReference type="NCBI Taxonomy" id="1348612"/>
    <lineage>
        <taxon>Eukaryota</taxon>
        <taxon>Fungi</taxon>
        <taxon>Fungi incertae sedis</taxon>
        <taxon>Mucoromycota</taxon>
        <taxon>Glomeromycotina</taxon>
        <taxon>Glomeromycetes</taxon>
        <taxon>Diversisporales</taxon>
        <taxon>Diversisporaceae</taxon>
        <taxon>Diversispora</taxon>
    </lineage>
</organism>
<evidence type="ECO:0000256" key="1">
    <source>
        <dbReference type="SAM" id="MobiDB-lite"/>
    </source>
</evidence>
<name>A0A397IX54_9GLOM</name>
<dbReference type="SUPFAM" id="SSF52047">
    <property type="entry name" value="RNI-like"/>
    <property type="match status" value="1"/>
</dbReference>
<evidence type="ECO:0008006" key="4">
    <source>
        <dbReference type="Google" id="ProtNLM"/>
    </source>
</evidence>
<gene>
    <name evidence="2" type="ORF">Glove_134g89</name>
</gene>
<dbReference type="OrthoDB" id="2157839at2759"/>
<dbReference type="InterPro" id="IPR032675">
    <property type="entry name" value="LRR_dom_sf"/>
</dbReference>
<dbReference type="Proteomes" id="UP000266861">
    <property type="component" value="Unassembled WGS sequence"/>
</dbReference>
<feature type="region of interest" description="Disordered" evidence="1">
    <location>
        <begin position="31"/>
        <end position="52"/>
    </location>
</feature>
<comment type="caution">
    <text evidence="2">The sequence shown here is derived from an EMBL/GenBank/DDBJ whole genome shotgun (WGS) entry which is preliminary data.</text>
</comment>